<proteinExistence type="predicted"/>
<protein>
    <recommendedName>
        <fullName evidence="4">Lysozyme inhibitor LprI N-terminal domain-containing protein</fullName>
    </recommendedName>
</protein>
<organism evidence="2 3">
    <name type="scientific">Filimonas lacunae</name>
    <dbReference type="NCBI Taxonomy" id="477680"/>
    <lineage>
        <taxon>Bacteria</taxon>
        <taxon>Pseudomonadati</taxon>
        <taxon>Bacteroidota</taxon>
        <taxon>Chitinophagia</taxon>
        <taxon>Chitinophagales</taxon>
        <taxon>Chitinophagaceae</taxon>
        <taxon>Filimonas</taxon>
    </lineage>
</organism>
<dbReference type="OrthoDB" id="672501at2"/>
<sequence length="282" mass="32708">MNTTVLTRLRTFLLLFFTTVCISVKSQTSPNNQKQASLTDVFRAQCKACIAKAANKTACYKQWYQQTDSLLETYYKSLLTTSDSTQKVNLEDERQDWLVQRNSFFKKSYSSYNKNRPDEAARIFADNIDFVNQRIRKLATAQSTDYSPERYQVSFNGAYSFDDQVTDDDQVYLLKADMKVKMADAEKGWFRLFARMNVSEEYDGMLIDTLTIRNNKATYQYYVNGGVCKIGFSFSRQGVYVKEETENKNLDCAFGQALPLFGFYRKTSSRTPTNREMLKDRL</sequence>
<evidence type="ECO:0000256" key="1">
    <source>
        <dbReference type="SAM" id="SignalP"/>
    </source>
</evidence>
<feature type="chain" id="PRO_5013383493" description="Lysozyme inhibitor LprI N-terminal domain-containing protein" evidence="1">
    <location>
        <begin position="23"/>
        <end position="282"/>
    </location>
</feature>
<evidence type="ECO:0008006" key="4">
    <source>
        <dbReference type="Google" id="ProtNLM"/>
    </source>
</evidence>
<accession>A0A1N7RHJ7</accession>
<evidence type="ECO:0000313" key="3">
    <source>
        <dbReference type="Proteomes" id="UP000186917"/>
    </source>
</evidence>
<keyword evidence="1" id="KW-0732">Signal</keyword>
<dbReference type="Proteomes" id="UP000186917">
    <property type="component" value="Unassembled WGS sequence"/>
</dbReference>
<dbReference type="RefSeq" id="WP_076382767.1">
    <property type="nucleotide sequence ID" value="NZ_AP017422.1"/>
</dbReference>
<dbReference type="AlphaFoldDB" id="A0A1N7RHJ7"/>
<feature type="signal peptide" evidence="1">
    <location>
        <begin position="1"/>
        <end position="22"/>
    </location>
</feature>
<reference evidence="3" key="1">
    <citation type="submission" date="2017-01" db="EMBL/GenBank/DDBJ databases">
        <authorList>
            <person name="Varghese N."/>
            <person name="Submissions S."/>
        </authorList>
    </citation>
    <scope>NUCLEOTIDE SEQUENCE [LARGE SCALE GENOMIC DNA]</scope>
    <source>
        <strain evidence="3">DSM 21054</strain>
    </source>
</reference>
<gene>
    <name evidence="2" type="ORF">SAMN05421788_1178</name>
</gene>
<dbReference type="EMBL" id="FTOR01000017">
    <property type="protein sequence ID" value="SIT34512.1"/>
    <property type="molecule type" value="Genomic_DNA"/>
</dbReference>
<name>A0A1N7RHJ7_9BACT</name>
<evidence type="ECO:0000313" key="2">
    <source>
        <dbReference type="EMBL" id="SIT34512.1"/>
    </source>
</evidence>
<keyword evidence="3" id="KW-1185">Reference proteome</keyword>